<name>A0A8X6U6B4_NEPPI</name>
<proteinExistence type="predicted"/>
<comment type="caution">
    <text evidence="1">The sequence shown here is derived from an EMBL/GenBank/DDBJ whole genome shotgun (WGS) entry which is preliminary data.</text>
</comment>
<sequence>MTDFATKFVTGFHVRCPRSMSPLECCAASHFFSITSNTSLIASLPVMKHGFIASPPPLKPQWVEIHAGFDEEKFKVTPSAKVATIFWNTTRCYPNRVFGRDHTIENADRYCATLTVRVKPSGKRPGLETRCHSSAMCELYSSQIRGELPQGSGGMSGVHPIQPQIWLSDFHFRR</sequence>
<protein>
    <submittedName>
        <fullName evidence="1">Uncharacterized protein</fullName>
    </submittedName>
</protein>
<dbReference type="AlphaFoldDB" id="A0A8X6U6B4"/>
<dbReference type="EMBL" id="BMAW01119629">
    <property type="protein sequence ID" value="GFT85628.1"/>
    <property type="molecule type" value="Genomic_DNA"/>
</dbReference>
<dbReference type="Proteomes" id="UP000887013">
    <property type="component" value="Unassembled WGS sequence"/>
</dbReference>
<evidence type="ECO:0000313" key="2">
    <source>
        <dbReference type="Proteomes" id="UP000887013"/>
    </source>
</evidence>
<evidence type="ECO:0000313" key="1">
    <source>
        <dbReference type="EMBL" id="GFT85628.1"/>
    </source>
</evidence>
<keyword evidence="2" id="KW-1185">Reference proteome</keyword>
<accession>A0A8X6U6B4</accession>
<reference evidence="1" key="1">
    <citation type="submission" date="2020-08" db="EMBL/GenBank/DDBJ databases">
        <title>Multicomponent nature underlies the extraordinary mechanical properties of spider dragline silk.</title>
        <authorList>
            <person name="Kono N."/>
            <person name="Nakamura H."/>
            <person name="Mori M."/>
            <person name="Yoshida Y."/>
            <person name="Ohtoshi R."/>
            <person name="Malay A.D."/>
            <person name="Moran D.A.P."/>
            <person name="Tomita M."/>
            <person name="Numata K."/>
            <person name="Arakawa K."/>
        </authorList>
    </citation>
    <scope>NUCLEOTIDE SEQUENCE</scope>
</reference>
<gene>
    <name evidence="1" type="ORF">NPIL_635411</name>
</gene>
<organism evidence="1 2">
    <name type="scientific">Nephila pilipes</name>
    <name type="common">Giant wood spider</name>
    <name type="synonym">Nephila maculata</name>
    <dbReference type="NCBI Taxonomy" id="299642"/>
    <lineage>
        <taxon>Eukaryota</taxon>
        <taxon>Metazoa</taxon>
        <taxon>Ecdysozoa</taxon>
        <taxon>Arthropoda</taxon>
        <taxon>Chelicerata</taxon>
        <taxon>Arachnida</taxon>
        <taxon>Araneae</taxon>
        <taxon>Araneomorphae</taxon>
        <taxon>Entelegynae</taxon>
        <taxon>Araneoidea</taxon>
        <taxon>Nephilidae</taxon>
        <taxon>Nephila</taxon>
    </lineage>
</organism>